<sequence>MDYLTEVCQELLKRIAPVDHSPPTTAPTIPEQTESTSPHFRLASSPTPEPYSGEIGKCGGFLLQCSLVFGRSPHSFLNDRDKVSFIVGLLKGRALQWAEARFGGDLQLQISFDTFISEFKQTFGYTESNFNLEG</sequence>
<dbReference type="GeneTree" id="ENSGT01100000263720"/>
<dbReference type="InterPro" id="IPR032549">
    <property type="entry name" value="DUF4939"/>
</dbReference>
<feature type="region of interest" description="Disordered" evidence="1">
    <location>
        <begin position="18"/>
        <end position="48"/>
    </location>
</feature>
<name>A0A3Q2PBR9_FUNHE</name>
<reference evidence="3" key="1">
    <citation type="submission" date="2025-08" db="UniProtKB">
        <authorList>
            <consortium name="Ensembl"/>
        </authorList>
    </citation>
    <scope>IDENTIFICATION</scope>
</reference>
<feature type="compositionally biased region" description="Polar residues" evidence="1">
    <location>
        <begin position="22"/>
        <end position="38"/>
    </location>
</feature>
<dbReference type="STRING" id="8078.ENSFHEP00000009897"/>
<organism evidence="3 4">
    <name type="scientific">Fundulus heteroclitus</name>
    <name type="common">Killifish</name>
    <name type="synonym">Mummichog</name>
    <dbReference type="NCBI Taxonomy" id="8078"/>
    <lineage>
        <taxon>Eukaryota</taxon>
        <taxon>Metazoa</taxon>
        <taxon>Chordata</taxon>
        <taxon>Craniata</taxon>
        <taxon>Vertebrata</taxon>
        <taxon>Euteleostomi</taxon>
        <taxon>Actinopterygii</taxon>
        <taxon>Neopterygii</taxon>
        <taxon>Teleostei</taxon>
        <taxon>Neoteleostei</taxon>
        <taxon>Acanthomorphata</taxon>
        <taxon>Ovalentaria</taxon>
        <taxon>Atherinomorphae</taxon>
        <taxon>Cyprinodontiformes</taxon>
        <taxon>Fundulidae</taxon>
        <taxon>Fundulus</taxon>
    </lineage>
</organism>
<evidence type="ECO:0000313" key="3">
    <source>
        <dbReference type="Ensembl" id="ENSFHEP00000009897.1"/>
    </source>
</evidence>
<dbReference type="AlphaFoldDB" id="A0A3Q2PBR9"/>
<evidence type="ECO:0000259" key="2">
    <source>
        <dbReference type="Pfam" id="PF16297"/>
    </source>
</evidence>
<dbReference type="Pfam" id="PF16297">
    <property type="entry name" value="DUF4939"/>
    <property type="match status" value="1"/>
</dbReference>
<dbReference type="Proteomes" id="UP000265000">
    <property type="component" value="Unplaced"/>
</dbReference>
<feature type="domain" description="DUF4939" evidence="2">
    <location>
        <begin position="45"/>
        <end position="127"/>
    </location>
</feature>
<keyword evidence="4" id="KW-1185">Reference proteome</keyword>
<dbReference type="Ensembl" id="ENSFHET00000016495.1">
    <property type="protein sequence ID" value="ENSFHEP00000009897.1"/>
    <property type="gene ID" value="ENSFHEG00000011171.1"/>
</dbReference>
<evidence type="ECO:0000256" key="1">
    <source>
        <dbReference type="SAM" id="MobiDB-lite"/>
    </source>
</evidence>
<proteinExistence type="predicted"/>
<accession>A0A3Q2PBR9</accession>
<evidence type="ECO:0000313" key="4">
    <source>
        <dbReference type="Proteomes" id="UP000265000"/>
    </source>
</evidence>
<reference evidence="3" key="2">
    <citation type="submission" date="2025-09" db="UniProtKB">
        <authorList>
            <consortium name="Ensembl"/>
        </authorList>
    </citation>
    <scope>IDENTIFICATION</scope>
</reference>
<protein>
    <recommendedName>
        <fullName evidence="2">DUF4939 domain-containing protein</fullName>
    </recommendedName>
</protein>